<evidence type="ECO:0000313" key="2">
    <source>
        <dbReference type="Proteomes" id="UP000190367"/>
    </source>
</evidence>
<sequence length="243" mass="27201">MSIFENRYYYPIWKKKQVFIPVFAQPVRQQPAFVITLQSFVCTDNITQNKSYKMKHLFSLMLLLGLAAAGCQQSPSPDNRQSDAPPKIECSQNNDDVGRVLANLVTARRNIHSYDSLCRKHWDGIPPVQSYTIRAVDLLAAMGMPTNLADSAMCRFKHIRVYLGFQDKVGFKLYIVPVANACLQGKNPAKWDAGRDVILNKNANPIIVPLDSTAIAEDDKYVLDLNAPCPKTCPTAPTLKADR</sequence>
<keyword evidence="2" id="KW-1185">Reference proteome</keyword>
<reference evidence="2" key="1">
    <citation type="submission" date="2017-02" db="EMBL/GenBank/DDBJ databases">
        <authorList>
            <person name="Varghese N."/>
            <person name="Submissions S."/>
        </authorList>
    </citation>
    <scope>NUCLEOTIDE SEQUENCE [LARGE SCALE GENOMIC DNA]</scope>
    <source>
        <strain evidence="2">DSM 22224</strain>
    </source>
</reference>
<name>A0A1T4NZV8_9BACT</name>
<gene>
    <name evidence="1" type="ORF">SAMN04488128_1011829</name>
</gene>
<protein>
    <submittedName>
        <fullName evidence="1">Uncharacterized protein</fullName>
    </submittedName>
</protein>
<evidence type="ECO:0000313" key="1">
    <source>
        <dbReference type="EMBL" id="SJZ84597.1"/>
    </source>
</evidence>
<dbReference type="Proteomes" id="UP000190367">
    <property type="component" value="Unassembled WGS sequence"/>
</dbReference>
<organism evidence="1 2">
    <name type="scientific">Chitinophaga eiseniae</name>
    <dbReference type="NCBI Taxonomy" id="634771"/>
    <lineage>
        <taxon>Bacteria</taxon>
        <taxon>Pseudomonadati</taxon>
        <taxon>Bacteroidota</taxon>
        <taxon>Chitinophagia</taxon>
        <taxon>Chitinophagales</taxon>
        <taxon>Chitinophagaceae</taxon>
        <taxon>Chitinophaga</taxon>
    </lineage>
</organism>
<dbReference type="EMBL" id="FUWZ01000001">
    <property type="protein sequence ID" value="SJZ84597.1"/>
    <property type="molecule type" value="Genomic_DNA"/>
</dbReference>
<dbReference type="STRING" id="634771.SAMN04488128_1011829"/>
<dbReference type="AlphaFoldDB" id="A0A1T4NZV8"/>
<proteinExistence type="predicted"/>
<accession>A0A1T4NZV8</accession>